<evidence type="ECO:0000313" key="2">
    <source>
        <dbReference type="Proteomes" id="UP000486534"/>
    </source>
</evidence>
<accession>A0A7X1PPC9</accession>
<dbReference type="EMBL" id="WHUV01000002">
    <property type="protein sequence ID" value="MQA54850.1"/>
    <property type="molecule type" value="Genomic_DNA"/>
</dbReference>
<gene>
    <name evidence="1" type="ORF">GDH07_16155</name>
</gene>
<evidence type="ECO:0000313" key="1">
    <source>
        <dbReference type="EMBL" id="MQA54850.1"/>
    </source>
</evidence>
<dbReference type="Proteomes" id="UP000486534">
    <property type="component" value="Unassembled WGS sequence"/>
</dbReference>
<sequence length="112" mass="12368">MDLHHTQQLLHQGLDRSQPREALVLVLEAALELVSLPDNDFCWSSWTGQEQASAELLGLIATLQAGRLPERSSVAVLFAVTGPLQEVSLSSGWAQTFLKVADRFDEVEALLW</sequence>
<dbReference type="AlphaFoldDB" id="A0A7X1PPC9"/>
<reference evidence="1 2" key="1">
    <citation type="submission" date="2019-10" db="EMBL/GenBank/DDBJ databases">
        <title>Pseudomonas dajingensis sp. nov., isolated from the profound head ulcers of farmed Murray cod (Maccullochella peelii peelii).</title>
        <authorList>
            <person name="Liu Y."/>
        </authorList>
    </citation>
    <scope>NUCLEOTIDE SEQUENCE [LARGE SCALE GENOMIC DNA]</scope>
    <source>
        <strain evidence="1 2">MC042</strain>
    </source>
</reference>
<comment type="caution">
    <text evidence="1">The sequence shown here is derived from an EMBL/GenBank/DDBJ whole genome shotgun (WGS) entry which is preliminary data.</text>
</comment>
<proteinExistence type="predicted"/>
<name>A0A7X1PPC9_9PSED</name>
<protein>
    <submittedName>
        <fullName evidence="1">Uncharacterized protein</fullName>
    </submittedName>
</protein>
<dbReference type="RefSeq" id="WP_152898170.1">
    <property type="nucleotide sequence ID" value="NZ_CP191492.1"/>
</dbReference>
<organism evidence="1 2">
    <name type="scientific">Pseudomonas piscis</name>
    <dbReference type="NCBI Taxonomy" id="2614538"/>
    <lineage>
        <taxon>Bacteria</taxon>
        <taxon>Pseudomonadati</taxon>
        <taxon>Pseudomonadota</taxon>
        <taxon>Gammaproteobacteria</taxon>
        <taxon>Pseudomonadales</taxon>
        <taxon>Pseudomonadaceae</taxon>
        <taxon>Pseudomonas</taxon>
    </lineage>
</organism>